<dbReference type="EMBL" id="JAAGOA010000020">
    <property type="protein sequence ID" value="NEE03219.1"/>
    <property type="molecule type" value="Genomic_DNA"/>
</dbReference>
<comment type="caution">
    <text evidence="1">The sequence shown here is derived from an EMBL/GenBank/DDBJ whole genome shotgun (WGS) entry which is preliminary data.</text>
</comment>
<evidence type="ECO:0000313" key="2">
    <source>
        <dbReference type="Proteomes" id="UP000475214"/>
    </source>
</evidence>
<organism evidence="1 2">
    <name type="scientific">Phytoactinopolyspora halotolerans</name>
    <dbReference type="NCBI Taxonomy" id="1981512"/>
    <lineage>
        <taxon>Bacteria</taxon>
        <taxon>Bacillati</taxon>
        <taxon>Actinomycetota</taxon>
        <taxon>Actinomycetes</taxon>
        <taxon>Jiangellales</taxon>
        <taxon>Jiangellaceae</taxon>
        <taxon>Phytoactinopolyspora</taxon>
    </lineage>
</organism>
<dbReference type="InterPro" id="IPR012348">
    <property type="entry name" value="RNR-like"/>
</dbReference>
<accession>A0A6L9SDV3</accession>
<proteinExistence type="predicted"/>
<dbReference type="AlphaFoldDB" id="A0A6L9SDV3"/>
<gene>
    <name evidence="1" type="ORF">G1H10_23920</name>
</gene>
<name>A0A6L9SDV3_9ACTN</name>
<evidence type="ECO:0000313" key="1">
    <source>
        <dbReference type="EMBL" id="NEE03219.1"/>
    </source>
</evidence>
<sequence length="278" mass="32184">MPVRPGEPAETDPAFPFDVREFARRATGSHRDDLRLAEYDARPLTWETLRCLRYVRDVERATMRHLRTVLVTPTHKDAHITAFLTTWAYEKYWIADALDAVLEQHEYVQPPAPRRPVTRAALLRRAQERFSPIGRSLIDNTIGEAVIAFHMATGTIDEWMTRASYERIAESAEHKELTRTLERVLDIKSQHLAFFIAQARTRLRRSRLARRLTRARLQRSLWPLSVADEPIEEESFFFDRVFAAAPALVDEIDRRVRALPGLEGLTLIRATVAARRHI</sequence>
<keyword evidence="2" id="KW-1185">Reference proteome</keyword>
<dbReference type="GO" id="GO:0016491">
    <property type="term" value="F:oxidoreductase activity"/>
    <property type="evidence" value="ECO:0007669"/>
    <property type="project" value="InterPro"/>
</dbReference>
<dbReference type="Proteomes" id="UP000475214">
    <property type="component" value="Unassembled WGS sequence"/>
</dbReference>
<reference evidence="1 2" key="1">
    <citation type="submission" date="2020-02" db="EMBL/GenBank/DDBJ databases">
        <authorList>
            <person name="Li X.-J."/>
            <person name="Han X.-M."/>
        </authorList>
    </citation>
    <scope>NUCLEOTIDE SEQUENCE [LARGE SCALE GENOMIC DNA]</scope>
    <source>
        <strain evidence="1 2">CCTCC AB 2017055</strain>
    </source>
</reference>
<dbReference type="RefSeq" id="WP_163742668.1">
    <property type="nucleotide sequence ID" value="NZ_JAAGOA010000020.1"/>
</dbReference>
<protein>
    <submittedName>
        <fullName evidence="1">Uncharacterized protein</fullName>
    </submittedName>
</protein>
<dbReference type="Gene3D" id="1.10.620.20">
    <property type="entry name" value="Ribonucleotide Reductase, subunit A"/>
    <property type="match status" value="1"/>
</dbReference>